<organism evidence="2 3">
    <name type="scientific">Mytilus galloprovincialis</name>
    <name type="common">Mediterranean mussel</name>
    <dbReference type="NCBI Taxonomy" id="29158"/>
    <lineage>
        <taxon>Eukaryota</taxon>
        <taxon>Metazoa</taxon>
        <taxon>Spiralia</taxon>
        <taxon>Lophotrochozoa</taxon>
        <taxon>Mollusca</taxon>
        <taxon>Bivalvia</taxon>
        <taxon>Autobranchia</taxon>
        <taxon>Pteriomorphia</taxon>
        <taxon>Mytilida</taxon>
        <taxon>Mytiloidea</taxon>
        <taxon>Mytilidae</taxon>
        <taxon>Mytilinae</taxon>
        <taxon>Mytilus</taxon>
    </lineage>
</organism>
<protein>
    <submittedName>
        <fullName evidence="2">Uncharacterized protein</fullName>
    </submittedName>
</protein>
<dbReference type="InterPro" id="IPR027417">
    <property type="entry name" value="P-loop_NTPase"/>
</dbReference>
<comment type="caution">
    <text evidence="2">The sequence shown here is derived from an EMBL/GenBank/DDBJ whole genome shotgun (WGS) entry which is preliminary data.</text>
</comment>
<dbReference type="EMBL" id="UYJE01008111">
    <property type="protein sequence ID" value="VDI61155.1"/>
    <property type="molecule type" value="Genomic_DNA"/>
</dbReference>
<proteinExistence type="predicted"/>
<evidence type="ECO:0000313" key="3">
    <source>
        <dbReference type="Proteomes" id="UP000596742"/>
    </source>
</evidence>
<dbReference type="Proteomes" id="UP000596742">
    <property type="component" value="Unassembled WGS sequence"/>
</dbReference>
<sequence length="318" mass="37272">MPSSLSQPSLPWYQGHHLQIVDHSLELVDHTLQLIDHTLHLVEQRPPVVGLMQVNRLVDKTRYRQYKIRSVLQKLEAKEELTTSERRHLLDAMYNDVTKYAREMSFAVSTVVRSVGMDWFNIFSRQVHHESRTEQEQPEIKQHQRKIAKKKLYQETIYQRVVEVSPLYSILYEQLDRYGELVIHFNERLHKNSGAKIDLKVKCVIGNPEQFVNEEAFLLLKNKLSNRIAYIVVDEAHCVVQWLICSHQMCMYLLPISGTGFQNYKQTKAAIYTWPTKFVHGAIPGKQSAIEPFNGANKYYYNQESDSDDEMDSEDDFR</sequence>
<dbReference type="PROSITE" id="PS00690">
    <property type="entry name" value="DEAH_ATP_HELICASE"/>
    <property type="match status" value="1"/>
</dbReference>
<accession>A0A8B6GAF7</accession>
<dbReference type="GO" id="GO:0016787">
    <property type="term" value="F:hydrolase activity"/>
    <property type="evidence" value="ECO:0007669"/>
    <property type="project" value="UniProtKB-KW"/>
</dbReference>
<dbReference type="Gene3D" id="3.40.50.300">
    <property type="entry name" value="P-loop containing nucleotide triphosphate hydrolases"/>
    <property type="match status" value="1"/>
</dbReference>
<dbReference type="SUPFAM" id="SSF52540">
    <property type="entry name" value="P-loop containing nucleoside triphosphate hydrolases"/>
    <property type="match status" value="1"/>
</dbReference>
<keyword evidence="3" id="KW-1185">Reference proteome</keyword>
<keyword evidence="1" id="KW-0378">Hydrolase</keyword>
<name>A0A8B6GAF7_MYTGA</name>
<reference evidence="2" key="1">
    <citation type="submission" date="2018-11" db="EMBL/GenBank/DDBJ databases">
        <authorList>
            <person name="Alioto T."/>
            <person name="Alioto T."/>
        </authorList>
    </citation>
    <scope>NUCLEOTIDE SEQUENCE</scope>
</reference>
<evidence type="ECO:0000256" key="1">
    <source>
        <dbReference type="ARBA" id="ARBA00022801"/>
    </source>
</evidence>
<dbReference type="InterPro" id="IPR002464">
    <property type="entry name" value="DNA/RNA_helicase_DEAH_CS"/>
</dbReference>
<gene>
    <name evidence="2" type="ORF">MGAL_10B067899</name>
</gene>
<evidence type="ECO:0000313" key="2">
    <source>
        <dbReference type="EMBL" id="VDI61155.1"/>
    </source>
</evidence>
<dbReference type="AlphaFoldDB" id="A0A8B6GAF7"/>